<keyword evidence="3 9" id="KW-1003">Cell membrane</keyword>
<dbReference type="Pfam" id="PF21760">
    <property type="entry name" value="SecD_1st"/>
    <property type="match status" value="1"/>
</dbReference>
<dbReference type="NCBIfam" id="TIGR00916">
    <property type="entry name" value="2A0604s01"/>
    <property type="match status" value="1"/>
</dbReference>
<dbReference type="AlphaFoldDB" id="A0A0G8AX90"/>
<keyword evidence="7 9" id="KW-0811">Translocation</keyword>
<feature type="transmembrane region" description="Helical" evidence="9">
    <location>
        <begin position="349"/>
        <end position="369"/>
    </location>
</feature>
<evidence type="ECO:0000313" key="14">
    <source>
        <dbReference type="Proteomes" id="UP000035037"/>
    </source>
</evidence>
<dbReference type="SUPFAM" id="SSF82866">
    <property type="entry name" value="Multidrug efflux transporter AcrB transmembrane domain"/>
    <property type="match status" value="1"/>
</dbReference>
<sequence length="492" mass="52898">MVRQGWFPVVLAMILAAAVLLSNQSLRLGLDLQGGHQLSARVSSSDPEVVITAADLDGVKNVIQRRIDGLGLAQTRIHTVGSDRVVVQLPTAQPSREGDTEAEAVVDNTLQQVASQITEKAVLQFGVLRPAEVDRYATLLQERRNANIAVLRGQQQLEQLLRSRSDSEQISAVREELEVSQAAFDQLEQDVGQLFDLRPLTGDDLVQVVAGPNLESQGEYYELNLTFSSDGAQAFADLTKEVAAAPDLRLAILLDGRSISEATVGSEFRENGITGGGARITGTFTLEQARELEVQLRGGSLPYDTEIVEQRSVGATLGSDNVRRSLRAALVGLALVSGLMVVIYRLPGLVAVAALAIYALFNLAVYALVPVVLTLPGIAGLVLSFGMAVDANVLIFERIREELRSGRKLYQAVETGFSRAFNSIFDGSVTTLIGCLALGYLGSGLVRGFAITLGIGVGLSLFTSLVCSKTLLKTGLFLYPTLRQIKYFQPVQ</sequence>
<dbReference type="Pfam" id="PF02355">
    <property type="entry name" value="SecD_SecF_C"/>
    <property type="match status" value="1"/>
</dbReference>
<comment type="similarity">
    <text evidence="9">Belongs to the SecD/SecF family. SecD subfamily.</text>
</comment>
<evidence type="ECO:0000256" key="7">
    <source>
        <dbReference type="ARBA" id="ARBA00023010"/>
    </source>
</evidence>
<feature type="transmembrane region" description="Helical" evidence="9">
    <location>
        <begin position="375"/>
        <end position="396"/>
    </location>
</feature>
<dbReference type="GO" id="GO:0005886">
    <property type="term" value="C:plasma membrane"/>
    <property type="evidence" value="ECO:0007669"/>
    <property type="project" value="UniProtKB-SubCell"/>
</dbReference>
<dbReference type="Gene3D" id="3.30.1360.200">
    <property type="match status" value="1"/>
</dbReference>
<dbReference type="EMBL" id="JYFQ01000062">
    <property type="protein sequence ID" value="KKZ13930.1"/>
    <property type="molecule type" value="Genomic_DNA"/>
</dbReference>
<dbReference type="InterPro" id="IPR022813">
    <property type="entry name" value="SecD/SecF_arch_bac"/>
</dbReference>
<feature type="transmembrane region" description="Helical" evidence="9">
    <location>
        <begin position="448"/>
        <end position="467"/>
    </location>
</feature>
<keyword evidence="5 9" id="KW-0653">Protein transport</keyword>
<dbReference type="InterPro" id="IPR054384">
    <property type="entry name" value="SecDF_P1_head"/>
</dbReference>
<keyword evidence="8 9" id="KW-0472">Membrane</keyword>
<evidence type="ECO:0000256" key="2">
    <source>
        <dbReference type="ARBA" id="ARBA00022448"/>
    </source>
</evidence>
<evidence type="ECO:0000256" key="1">
    <source>
        <dbReference type="ARBA" id="ARBA00004651"/>
    </source>
</evidence>
<proteinExistence type="inferred from homology"/>
<evidence type="ECO:0000256" key="5">
    <source>
        <dbReference type="ARBA" id="ARBA00022927"/>
    </source>
</evidence>
<dbReference type="GO" id="GO:0043952">
    <property type="term" value="P:protein transport by the Sec complex"/>
    <property type="evidence" value="ECO:0007669"/>
    <property type="project" value="UniProtKB-UniRule"/>
</dbReference>
<dbReference type="InterPro" id="IPR055344">
    <property type="entry name" value="SecD_SecF_C_bact"/>
</dbReference>
<feature type="domain" description="Protein export membrane protein SecD/SecF C-terminal" evidence="10">
    <location>
        <begin position="304"/>
        <end position="473"/>
    </location>
</feature>
<dbReference type="InterPro" id="IPR048631">
    <property type="entry name" value="SecD_1st"/>
</dbReference>
<dbReference type="PANTHER" id="PTHR30081:SF1">
    <property type="entry name" value="PROTEIN TRANSLOCASE SUBUNIT SECD"/>
    <property type="match status" value="1"/>
</dbReference>
<evidence type="ECO:0000259" key="10">
    <source>
        <dbReference type="Pfam" id="PF02355"/>
    </source>
</evidence>
<comment type="function">
    <text evidence="9">Probably participates in protein translocation into and across both the cytoplasmic and thylakoid membranes in cyanobacterial cells.</text>
</comment>
<comment type="caution">
    <text evidence="13">The sequence shown here is derived from an EMBL/GenBank/DDBJ whole genome shotgun (WGS) entry which is preliminary data.</text>
</comment>
<comment type="function">
    <text evidence="9">Part of the Sec protein translocase complex. Interacts with the SecYEG preprotein conducting channel. SecDF uses the proton motive force (PMF) to complete protein translocation after the ATP-dependent function of SecA.</text>
</comment>
<dbReference type="GO" id="GO:0006605">
    <property type="term" value="P:protein targeting"/>
    <property type="evidence" value="ECO:0007669"/>
    <property type="project" value="UniProtKB-UniRule"/>
</dbReference>
<gene>
    <name evidence="9" type="primary">secD</name>
    <name evidence="13" type="ORF">TQ37_02800</name>
</gene>
<feature type="transmembrane region" description="Helical" evidence="9">
    <location>
        <begin position="417"/>
        <end position="442"/>
    </location>
</feature>
<evidence type="ECO:0000256" key="9">
    <source>
        <dbReference type="HAMAP-Rule" id="MF_01463"/>
    </source>
</evidence>
<feature type="domain" description="SecDF P1 head subdomain" evidence="12">
    <location>
        <begin position="199"/>
        <end position="302"/>
    </location>
</feature>
<name>A0A0G8AX90_9SYNE</name>
<evidence type="ECO:0000256" key="8">
    <source>
        <dbReference type="ARBA" id="ARBA00023136"/>
    </source>
</evidence>
<dbReference type="GO" id="GO:0065002">
    <property type="term" value="P:intracellular protein transmembrane transport"/>
    <property type="evidence" value="ECO:0007669"/>
    <property type="project" value="UniProtKB-UniRule"/>
</dbReference>
<evidence type="ECO:0000259" key="12">
    <source>
        <dbReference type="Pfam" id="PF22599"/>
    </source>
</evidence>
<comment type="subcellular location">
    <subcellularLocation>
        <location evidence="1 9">Cell membrane</location>
        <topology evidence="1 9">Multi-pass membrane protein</topology>
    </subcellularLocation>
</comment>
<dbReference type="HAMAP" id="MF_01463_B">
    <property type="entry name" value="SecD_B"/>
    <property type="match status" value="1"/>
</dbReference>
<keyword evidence="2 9" id="KW-0813">Transport</keyword>
<organism evidence="13 14">
    <name type="scientific">Candidatus Synechococcus spongiarum 15L</name>
    <dbReference type="NCBI Taxonomy" id="1608419"/>
    <lineage>
        <taxon>Bacteria</taxon>
        <taxon>Bacillati</taxon>
        <taxon>Cyanobacteriota</taxon>
        <taxon>Cyanophyceae</taxon>
        <taxon>Synechococcales</taxon>
        <taxon>Synechococcaceae</taxon>
        <taxon>Synechococcus</taxon>
    </lineage>
</organism>
<evidence type="ECO:0000259" key="11">
    <source>
        <dbReference type="Pfam" id="PF21760"/>
    </source>
</evidence>
<dbReference type="NCBIfam" id="TIGR01129">
    <property type="entry name" value="secD"/>
    <property type="match status" value="1"/>
</dbReference>
<dbReference type="PANTHER" id="PTHR30081">
    <property type="entry name" value="PROTEIN-EXPORT MEMBRANE PROTEIN SEC"/>
    <property type="match status" value="1"/>
</dbReference>
<dbReference type="Gene3D" id="3.30.70.3400">
    <property type="match status" value="1"/>
</dbReference>
<evidence type="ECO:0000313" key="13">
    <source>
        <dbReference type="EMBL" id="KKZ13930.1"/>
    </source>
</evidence>
<feature type="transmembrane region" description="Helical" evidence="9">
    <location>
        <begin position="326"/>
        <end position="344"/>
    </location>
</feature>
<dbReference type="Pfam" id="PF22599">
    <property type="entry name" value="SecDF_P1_head"/>
    <property type="match status" value="1"/>
</dbReference>
<keyword evidence="4 9" id="KW-0812">Transmembrane</keyword>
<reference evidence="13 14" key="2">
    <citation type="submission" date="2015-05" db="EMBL/GenBank/DDBJ databases">
        <title>Lifestyle Evolution in Cyanobacterial Symbionts of Sponges.</title>
        <authorList>
            <person name="Burgsdorf I."/>
            <person name="Slaby B.M."/>
            <person name="Handley K.M."/>
            <person name="Haber M."/>
            <person name="Blom J."/>
            <person name="Marshall C.W."/>
            <person name="Gilbert J.A."/>
            <person name="Hentschel U."/>
            <person name="Steindler L."/>
        </authorList>
    </citation>
    <scope>NUCLEOTIDE SEQUENCE [LARGE SCALE GENOMIC DNA]</scope>
    <source>
        <strain evidence="13">15L</strain>
    </source>
</reference>
<accession>A0A0G8AX90</accession>
<reference evidence="13 14" key="1">
    <citation type="submission" date="2015-02" db="EMBL/GenBank/DDBJ databases">
        <authorList>
            <person name="Slaby B."/>
            <person name="Hentschel U."/>
        </authorList>
    </citation>
    <scope>NUCLEOTIDE SEQUENCE [LARGE SCALE GENOMIC DNA]</scope>
    <source>
        <strain evidence="13">15L</strain>
    </source>
</reference>
<dbReference type="InterPro" id="IPR005791">
    <property type="entry name" value="SecD"/>
</dbReference>
<evidence type="ECO:0000256" key="6">
    <source>
        <dbReference type="ARBA" id="ARBA00022989"/>
    </source>
</evidence>
<feature type="domain" description="Protein translocase subunit SecDF P1" evidence="11">
    <location>
        <begin position="58"/>
        <end position="93"/>
    </location>
</feature>
<evidence type="ECO:0000256" key="3">
    <source>
        <dbReference type="ARBA" id="ARBA00022475"/>
    </source>
</evidence>
<dbReference type="PATRIC" id="fig|1608419.3.peg.1985"/>
<evidence type="ECO:0000256" key="4">
    <source>
        <dbReference type="ARBA" id="ARBA00022692"/>
    </source>
</evidence>
<dbReference type="Proteomes" id="UP000035037">
    <property type="component" value="Unassembled WGS sequence"/>
</dbReference>
<dbReference type="Gene3D" id="1.20.1640.10">
    <property type="entry name" value="Multidrug efflux transporter AcrB transmembrane domain"/>
    <property type="match status" value="1"/>
</dbReference>
<protein>
    <recommendedName>
        <fullName evidence="9">Protein translocase subunit SecD</fullName>
    </recommendedName>
</protein>
<dbReference type="InterPro" id="IPR048634">
    <property type="entry name" value="SecD_SecF_C"/>
</dbReference>
<comment type="subunit">
    <text evidence="9">Forms a complex with SecF. Part of the essential Sec protein translocation apparatus which comprises SecA, SecYEG and auxiliary proteins SecDF. Other proteins may also be involved.</text>
</comment>
<keyword evidence="6 9" id="KW-1133">Transmembrane helix</keyword>
<comment type="caution">
    <text evidence="9">Lacks conserved residue(s) required for the propagation of feature annotation.</text>
</comment>
<dbReference type="GO" id="GO:0015450">
    <property type="term" value="F:protein-transporting ATPase activity"/>
    <property type="evidence" value="ECO:0007669"/>
    <property type="project" value="InterPro"/>
</dbReference>
<dbReference type="STRING" id="431041.FLM9_64"/>